<dbReference type="Proteomes" id="UP001589774">
    <property type="component" value="Unassembled WGS sequence"/>
</dbReference>
<evidence type="ECO:0000259" key="1">
    <source>
        <dbReference type="Pfam" id="PF01966"/>
    </source>
</evidence>
<dbReference type="SUPFAM" id="SSF109604">
    <property type="entry name" value="HD-domain/PDEase-like"/>
    <property type="match status" value="1"/>
</dbReference>
<dbReference type="EMBL" id="JBHLWO010000002">
    <property type="protein sequence ID" value="MFC0318727.1"/>
    <property type="molecule type" value="Genomic_DNA"/>
</dbReference>
<evidence type="ECO:0000313" key="3">
    <source>
        <dbReference type="Proteomes" id="UP001589774"/>
    </source>
</evidence>
<dbReference type="Pfam" id="PF01966">
    <property type="entry name" value="HD"/>
    <property type="match status" value="1"/>
</dbReference>
<protein>
    <submittedName>
        <fullName evidence="2">HD domain-containing protein</fullName>
    </submittedName>
</protein>
<name>A0ABV6HJD2_9SPHI</name>
<dbReference type="InterPro" id="IPR006674">
    <property type="entry name" value="HD_domain"/>
</dbReference>
<comment type="caution">
    <text evidence="2">The sequence shown here is derived from an EMBL/GenBank/DDBJ whole genome shotgun (WGS) entry which is preliminary data.</text>
</comment>
<dbReference type="CDD" id="cd00077">
    <property type="entry name" value="HDc"/>
    <property type="match status" value="1"/>
</dbReference>
<sequence>METQLLSKLEQYVVTLLRGNLPKNMFYHNIGHTRNVVAGCAELAAAMTLSEKETKIILVAAWLHDTGYVSGYRDHERYSIILASGLLQRMALTGEEIKDVCTCIEATRMPQSPQSELEEILCDADMRHLSLPGYIDDLKLLRLEWHAMLGMSFSDSEWYEVNRKFLKEHTYFTDHARQVWEMGKRKNVGKLDQLLSL</sequence>
<dbReference type="Gene3D" id="1.10.3210.10">
    <property type="entry name" value="Hypothetical protein af1432"/>
    <property type="match status" value="1"/>
</dbReference>
<dbReference type="RefSeq" id="WP_130857277.1">
    <property type="nucleotide sequence ID" value="NZ_JBHLWO010000002.1"/>
</dbReference>
<keyword evidence="3" id="KW-1185">Reference proteome</keyword>
<gene>
    <name evidence="2" type="ORF">ACFFI0_10420</name>
</gene>
<organism evidence="2 3">
    <name type="scientific">Olivibacter oleidegradans</name>
    <dbReference type="NCBI Taxonomy" id="760123"/>
    <lineage>
        <taxon>Bacteria</taxon>
        <taxon>Pseudomonadati</taxon>
        <taxon>Bacteroidota</taxon>
        <taxon>Sphingobacteriia</taxon>
        <taxon>Sphingobacteriales</taxon>
        <taxon>Sphingobacteriaceae</taxon>
        <taxon>Olivibacter</taxon>
    </lineage>
</organism>
<proteinExistence type="predicted"/>
<reference evidence="2 3" key="1">
    <citation type="submission" date="2024-09" db="EMBL/GenBank/DDBJ databases">
        <authorList>
            <person name="Sun Q."/>
            <person name="Mori K."/>
        </authorList>
    </citation>
    <scope>NUCLEOTIDE SEQUENCE [LARGE SCALE GENOMIC DNA]</scope>
    <source>
        <strain evidence="2 3">CCM 7765</strain>
    </source>
</reference>
<accession>A0ABV6HJD2</accession>
<feature type="domain" description="HD" evidence="1">
    <location>
        <begin position="30"/>
        <end position="125"/>
    </location>
</feature>
<dbReference type="InterPro" id="IPR003607">
    <property type="entry name" value="HD/PDEase_dom"/>
</dbReference>
<evidence type="ECO:0000313" key="2">
    <source>
        <dbReference type="EMBL" id="MFC0318727.1"/>
    </source>
</evidence>